<feature type="domain" description="TM2" evidence="10">
    <location>
        <begin position="44"/>
        <end position="79"/>
    </location>
</feature>
<evidence type="ECO:0000256" key="1">
    <source>
        <dbReference type="ARBA" id="ARBA00004429"/>
    </source>
</evidence>
<dbReference type="InterPro" id="IPR007829">
    <property type="entry name" value="TM2"/>
</dbReference>
<feature type="domain" description="Tripartite ATP-independent periplasmic transporters DctQ component" evidence="9">
    <location>
        <begin position="233"/>
        <end position="362"/>
    </location>
</feature>
<evidence type="ECO:0000259" key="10">
    <source>
        <dbReference type="Pfam" id="PF05154"/>
    </source>
</evidence>
<evidence type="ECO:0000256" key="7">
    <source>
        <dbReference type="ARBA" id="ARBA00023136"/>
    </source>
</evidence>
<dbReference type="InterPro" id="IPR055348">
    <property type="entry name" value="DctQ"/>
</dbReference>
<keyword evidence="2" id="KW-0813">Transport</keyword>
<evidence type="ECO:0000256" key="2">
    <source>
        <dbReference type="ARBA" id="ARBA00022448"/>
    </source>
</evidence>
<evidence type="ECO:0000256" key="8">
    <source>
        <dbReference type="SAM" id="Phobius"/>
    </source>
</evidence>
<dbReference type="AlphaFoldDB" id="A0A382DS71"/>
<sequence>MPDLSFALPHWLYWSGVLIFPIVAMVLVRRYRRKTKSDAVNLPLAYMLWLTGGFVGLHRFYLRSWLGVFYLPLFIGILFANADGRGSREMRSLADSDVMILEFDLERSQKTLDEGKEGAQDQLQAVLAKFQMARERFSEADASMIGSAKLAENLAIVIAILLLVDATILPRLTRLQNEREKHYVPPNVEASSGESVAENSSAPSSSLFVVDKIEWASRVSGELVAYWSVIAVFVYYYEVVARYVFNSPTNWAHEAMFLMFGMQYLISGAYAYLTDGHVRVDVFYARLSVKRKAITDLLTSVFFFIFAGTLLGTGYIFFSDSIGVWEVSFTEWAIQYWPVKATIILGAVLILFQGIAKVTKDVQLVLSRNGG</sequence>
<evidence type="ECO:0008006" key="12">
    <source>
        <dbReference type="Google" id="ProtNLM"/>
    </source>
</evidence>
<evidence type="ECO:0000259" key="9">
    <source>
        <dbReference type="Pfam" id="PF04290"/>
    </source>
</evidence>
<evidence type="ECO:0000256" key="5">
    <source>
        <dbReference type="ARBA" id="ARBA00022692"/>
    </source>
</evidence>
<evidence type="ECO:0000313" key="11">
    <source>
        <dbReference type="EMBL" id="SVB40581.1"/>
    </source>
</evidence>
<dbReference type="GO" id="GO:0005886">
    <property type="term" value="C:plasma membrane"/>
    <property type="evidence" value="ECO:0007669"/>
    <property type="project" value="UniProtKB-SubCell"/>
</dbReference>
<feature type="transmembrane region" description="Helical" evidence="8">
    <location>
        <begin position="12"/>
        <end position="28"/>
    </location>
</feature>
<evidence type="ECO:0000256" key="6">
    <source>
        <dbReference type="ARBA" id="ARBA00022989"/>
    </source>
</evidence>
<proteinExistence type="predicted"/>
<keyword evidence="7 8" id="KW-0472">Membrane</keyword>
<gene>
    <name evidence="11" type="ORF">METZ01_LOCUS193435</name>
</gene>
<feature type="transmembrane region" description="Helical" evidence="8">
    <location>
        <begin position="294"/>
        <end position="317"/>
    </location>
</feature>
<evidence type="ECO:0000256" key="3">
    <source>
        <dbReference type="ARBA" id="ARBA00022475"/>
    </source>
</evidence>
<reference evidence="11" key="1">
    <citation type="submission" date="2018-05" db="EMBL/GenBank/DDBJ databases">
        <authorList>
            <person name="Lanie J.A."/>
            <person name="Ng W.-L."/>
            <person name="Kazmierczak K.M."/>
            <person name="Andrzejewski T.M."/>
            <person name="Davidsen T.M."/>
            <person name="Wayne K.J."/>
            <person name="Tettelin H."/>
            <person name="Glass J.I."/>
            <person name="Rusch D."/>
            <person name="Podicherti R."/>
            <person name="Tsui H.-C.T."/>
            <person name="Winkler M.E."/>
        </authorList>
    </citation>
    <scope>NUCLEOTIDE SEQUENCE</scope>
</reference>
<feature type="transmembrane region" description="Helical" evidence="8">
    <location>
        <begin position="40"/>
        <end position="58"/>
    </location>
</feature>
<dbReference type="PANTHER" id="PTHR35011">
    <property type="entry name" value="2,3-DIKETO-L-GULONATE TRAP TRANSPORTER SMALL PERMEASE PROTEIN YIAM"/>
    <property type="match status" value="1"/>
</dbReference>
<dbReference type="PANTHER" id="PTHR35011:SF4">
    <property type="entry name" value="SLL1102 PROTEIN"/>
    <property type="match status" value="1"/>
</dbReference>
<keyword evidence="3" id="KW-1003">Cell membrane</keyword>
<dbReference type="EMBL" id="UINC01040549">
    <property type="protein sequence ID" value="SVB40581.1"/>
    <property type="molecule type" value="Genomic_DNA"/>
</dbReference>
<keyword evidence="4" id="KW-0997">Cell inner membrane</keyword>
<name>A0A382DS71_9ZZZZ</name>
<keyword evidence="5 8" id="KW-0812">Transmembrane</keyword>
<keyword evidence="6 8" id="KW-1133">Transmembrane helix</keyword>
<dbReference type="InterPro" id="IPR007387">
    <property type="entry name" value="TRAP_DctQ"/>
</dbReference>
<accession>A0A382DS71</accession>
<evidence type="ECO:0000256" key="4">
    <source>
        <dbReference type="ARBA" id="ARBA00022519"/>
    </source>
</evidence>
<feature type="transmembrane region" description="Helical" evidence="8">
    <location>
        <begin position="251"/>
        <end position="273"/>
    </location>
</feature>
<organism evidence="11">
    <name type="scientific">marine metagenome</name>
    <dbReference type="NCBI Taxonomy" id="408172"/>
    <lineage>
        <taxon>unclassified sequences</taxon>
        <taxon>metagenomes</taxon>
        <taxon>ecological metagenomes</taxon>
    </lineage>
</organism>
<protein>
    <recommendedName>
        <fullName evidence="12">TRAP C4-dicarboxylate transport system permease DctM subunit domain-containing protein</fullName>
    </recommendedName>
</protein>
<dbReference type="Pfam" id="PF04290">
    <property type="entry name" value="DctQ"/>
    <property type="match status" value="1"/>
</dbReference>
<feature type="transmembrane region" description="Helical" evidence="8">
    <location>
        <begin position="223"/>
        <end position="245"/>
    </location>
</feature>
<feature type="transmembrane region" description="Helical" evidence="8">
    <location>
        <begin position="64"/>
        <end position="82"/>
    </location>
</feature>
<dbReference type="Pfam" id="PF05154">
    <property type="entry name" value="TM2"/>
    <property type="match status" value="1"/>
</dbReference>
<feature type="transmembrane region" description="Helical" evidence="8">
    <location>
        <begin position="337"/>
        <end position="356"/>
    </location>
</feature>
<comment type="subcellular location">
    <subcellularLocation>
        <location evidence="1">Cell inner membrane</location>
        <topology evidence="1">Multi-pass membrane protein</topology>
    </subcellularLocation>
</comment>